<dbReference type="STRING" id="679936.Sulac_3339"/>
<accession>G8TT85</accession>
<keyword evidence="2" id="KW-1185">Reference proteome</keyword>
<reference evidence="1 2" key="2">
    <citation type="journal article" date="2012" name="Stand. Genomic Sci.">
        <title>Complete genome sequence of the moderately thermophilic mineral-sulfide-oxidizing firmicute Sulfobacillus acidophilus type strain (NAL(T)).</title>
        <authorList>
            <person name="Anderson I."/>
            <person name="Chertkov O."/>
            <person name="Chen A."/>
            <person name="Saunders E."/>
            <person name="Lapidus A."/>
            <person name="Nolan M."/>
            <person name="Lucas S."/>
            <person name="Hammon N."/>
            <person name="Deshpande S."/>
            <person name="Cheng J.F."/>
            <person name="Han C."/>
            <person name="Tapia R."/>
            <person name="Goodwin L.A."/>
            <person name="Pitluck S."/>
            <person name="Liolios K."/>
            <person name="Pagani I."/>
            <person name="Ivanova N."/>
            <person name="Mikhailova N."/>
            <person name="Pati A."/>
            <person name="Palaniappan K."/>
            <person name="Land M."/>
            <person name="Pan C."/>
            <person name="Rohde M."/>
            <person name="Pukall R."/>
            <person name="Goker M."/>
            <person name="Detter J.C."/>
            <person name="Woyke T."/>
            <person name="Bristow J."/>
            <person name="Eisen J.A."/>
            <person name="Markowitz V."/>
            <person name="Hugenholtz P."/>
            <person name="Kyrpides N.C."/>
            <person name="Klenk H.P."/>
            <person name="Mavromatis K."/>
        </authorList>
    </citation>
    <scope>NUCLEOTIDE SEQUENCE [LARGE SCALE GENOMIC DNA]</scope>
    <source>
        <strain evidence="2">ATCC 700253 / DSM 10332 / NAL</strain>
    </source>
</reference>
<sequence>MFFRQWWVIALSLLGLASLTAWLWSLNPATLLSSPATAPAYSTVSMTIPLASPYSPPRDVGAIRRLTNAITQQNRVFVELVAQVAKNPADDHQLAVIIRQVENRATPPAADTLSVLPGSPPNITAPVAGVPPLLPTILERLNQELKTLEAANRALRHLLHTPS</sequence>
<dbReference type="EMBL" id="CP003179">
    <property type="protein sequence ID" value="AEW06785.1"/>
    <property type="molecule type" value="Genomic_DNA"/>
</dbReference>
<dbReference type="AlphaFoldDB" id="G8TT85"/>
<evidence type="ECO:0000313" key="2">
    <source>
        <dbReference type="Proteomes" id="UP000005439"/>
    </source>
</evidence>
<dbReference type="Proteomes" id="UP000005439">
    <property type="component" value="Chromosome"/>
</dbReference>
<dbReference type="HOGENOM" id="CLU_1626205_0_0_9"/>
<gene>
    <name evidence="1" type="ordered locus">Sulac_3339</name>
</gene>
<organism evidence="1 2">
    <name type="scientific">Sulfobacillus acidophilus (strain ATCC 700253 / DSM 10332 / NAL)</name>
    <dbReference type="NCBI Taxonomy" id="679936"/>
    <lineage>
        <taxon>Bacteria</taxon>
        <taxon>Bacillati</taxon>
        <taxon>Bacillota</taxon>
        <taxon>Clostridia</taxon>
        <taxon>Eubacteriales</taxon>
        <taxon>Clostridiales Family XVII. Incertae Sedis</taxon>
        <taxon>Sulfobacillus</taxon>
    </lineage>
</organism>
<protein>
    <submittedName>
        <fullName evidence="1">Uncharacterized protein</fullName>
    </submittedName>
</protein>
<dbReference type="KEGG" id="sap:Sulac_3339"/>
<evidence type="ECO:0000313" key="1">
    <source>
        <dbReference type="EMBL" id="AEW06785.1"/>
    </source>
</evidence>
<dbReference type="PATRIC" id="fig|679936.5.peg.3457"/>
<name>G8TT85_SULAD</name>
<reference evidence="2" key="1">
    <citation type="submission" date="2011-12" db="EMBL/GenBank/DDBJ databases">
        <title>The complete genome of chromosome of Sulfobacillus acidophilus DSM 10332.</title>
        <authorList>
            <person name="Lucas S."/>
            <person name="Han J."/>
            <person name="Lapidus A."/>
            <person name="Bruce D."/>
            <person name="Goodwin L."/>
            <person name="Pitluck S."/>
            <person name="Peters L."/>
            <person name="Kyrpides N."/>
            <person name="Mavromatis K."/>
            <person name="Ivanova N."/>
            <person name="Mikhailova N."/>
            <person name="Chertkov O."/>
            <person name="Saunders E."/>
            <person name="Detter J.C."/>
            <person name="Tapia R."/>
            <person name="Han C."/>
            <person name="Land M."/>
            <person name="Hauser L."/>
            <person name="Markowitz V."/>
            <person name="Cheng J.-F."/>
            <person name="Hugenholtz P."/>
            <person name="Woyke T."/>
            <person name="Wu D."/>
            <person name="Pukall R."/>
            <person name="Gehrich-Schroeter G."/>
            <person name="Schneider S."/>
            <person name="Klenk H.-P."/>
            <person name="Eisen J.A."/>
        </authorList>
    </citation>
    <scope>NUCLEOTIDE SEQUENCE [LARGE SCALE GENOMIC DNA]</scope>
    <source>
        <strain evidence="2">ATCC 700253 / DSM 10332 / NAL</strain>
    </source>
</reference>
<proteinExistence type="predicted"/>